<evidence type="ECO:0000256" key="1">
    <source>
        <dbReference type="SAM" id="MobiDB-lite"/>
    </source>
</evidence>
<evidence type="ECO:0000313" key="2">
    <source>
        <dbReference type="EMBL" id="CAK0845871.1"/>
    </source>
</evidence>
<accession>A0ABN9TIT3</accession>
<name>A0ABN9TIT3_9DINO</name>
<protein>
    <recommendedName>
        <fullName evidence="4">MAGE domain-containing protein</fullName>
    </recommendedName>
</protein>
<gene>
    <name evidence="2" type="ORF">PCOR1329_LOCUS39526</name>
</gene>
<feature type="region of interest" description="Disordered" evidence="1">
    <location>
        <begin position="212"/>
        <end position="242"/>
    </location>
</feature>
<comment type="caution">
    <text evidence="2">The sequence shown here is derived from an EMBL/GenBank/DDBJ whole genome shotgun (WGS) entry which is preliminary data.</text>
</comment>
<feature type="compositionally biased region" description="Gly residues" evidence="1">
    <location>
        <begin position="232"/>
        <end position="242"/>
    </location>
</feature>
<sequence>MAQALLDGAAAAGASQPAPALQARPGARPGGVQRAMAQLLVAHDRAIAELAERSTIAVVLKDPAVKDQVVKQRKEWRDAKPSGGSPHPAGCSQRVILFARMVVTMKDTYKQKGGGSQHDARVKTALDYLNNMDGPAIERSVFRLKPKHLDPHADPTRPWVWYLVVAMAAPQEFRDALVIAAAYETKYGNLTVAPAKTEDGPLVKYLVDWLAGKNGDGDDELPGRKRRRTEGGRGGGGGRGRR</sequence>
<evidence type="ECO:0008006" key="4">
    <source>
        <dbReference type="Google" id="ProtNLM"/>
    </source>
</evidence>
<feature type="region of interest" description="Disordered" evidence="1">
    <location>
        <begin position="72"/>
        <end position="91"/>
    </location>
</feature>
<reference evidence="2" key="1">
    <citation type="submission" date="2023-10" db="EMBL/GenBank/DDBJ databases">
        <authorList>
            <person name="Chen Y."/>
            <person name="Shah S."/>
            <person name="Dougan E. K."/>
            <person name="Thang M."/>
            <person name="Chan C."/>
        </authorList>
    </citation>
    <scope>NUCLEOTIDE SEQUENCE [LARGE SCALE GENOMIC DNA]</scope>
</reference>
<organism evidence="2 3">
    <name type="scientific">Prorocentrum cordatum</name>
    <dbReference type="NCBI Taxonomy" id="2364126"/>
    <lineage>
        <taxon>Eukaryota</taxon>
        <taxon>Sar</taxon>
        <taxon>Alveolata</taxon>
        <taxon>Dinophyceae</taxon>
        <taxon>Prorocentrales</taxon>
        <taxon>Prorocentraceae</taxon>
        <taxon>Prorocentrum</taxon>
    </lineage>
</organism>
<keyword evidence="3" id="KW-1185">Reference proteome</keyword>
<evidence type="ECO:0000313" key="3">
    <source>
        <dbReference type="Proteomes" id="UP001189429"/>
    </source>
</evidence>
<proteinExistence type="predicted"/>
<dbReference type="EMBL" id="CAUYUJ010014771">
    <property type="protein sequence ID" value="CAK0845871.1"/>
    <property type="molecule type" value="Genomic_DNA"/>
</dbReference>
<dbReference type="Proteomes" id="UP001189429">
    <property type="component" value="Unassembled WGS sequence"/>
</dbReference>